<gene>
    <name evidence="1" type="ORF">Tco_0752550</name>
</gene>
<organism evidence="1 2">
    <name type="scientific">Tanacetum coccineum</name>
    <dbReference type="NCBI Taxonomy" id="301880"/>
    <lineage>
        <taxon>Eukaryota</taxon>
        <taxon>Viridiplantae</taxon>
        <taxon>Streptophyta</taxon>
        <taxon>Embryophyta</taxon>
        <taxon>Tracheophyta</taxon>
        <taxon>Spermatophyta</taxon>
        <taxon>Magnoliopsida</taxon>
        <taxon>eudicotyledons</taxon>
        <taxon>Gunneridae</taxon>
        <taxon>Pentapetalae</taxon>
        <taxon>asterids</taxon>
        <taxon>campanulids</taxon>
        <taxon>Asterales</taxon>
        <taxon>Asteraceae</taxon>
        <taxon>Asteroideae</taxon>
        <taxon>Anthemideae</taxon>
        <taxon>Anthemidinae</taxon>
        <taxon>Tanacetum</taxon>
    </lineage>
</organism>
<evidence type="ECO:0000313" key="2">
    <source>
        <dbReference type="Proteomes" id="UP001151760"/>
    </source>
</evidence>
<sequence>MNHRAALIREVEILTGYIPAIEATNKLKGAQQWDMEKLMRLNEMVSKACHDVLDNTVLMTSLLGCLT</sequence>
<comment type="caution">
    <text evidence="1">The sequence shown here is derived from an EMBL/GenBank/DDBJ whole genome shotgun (WGS) entry which is preliminary data.</text>
</comment>
<protein>
    <submittedName>
        <fullName evidence="1">Uncharacterized protein</fullName>
    </submittedName>
</protein>
<reference evidence="1" key="2">
    <citation type="submission" date="2022-01" db="EMBL/GenBank/DDBJ databases">
        <authorList>
            <person name="Yamashiro T."/>
            <person name="Shiraishi A."/>
            <person name="Satake H."/>
            <person name="Nakayama K."/>
        </authorList>
    </citation>
    <scope>NUCLEOTIDE SEQUENCE</scope>
</reference>
<name>A0ABQ4Z762_9ASTR</name>
<reference evidence="1" key="1">
    <citation type="journal article" date="2022" name="Int. J. Mol. Sci.">
        <title>Draft Genome of Tanacetum Coccineum: Genomic Comparison of Closely Related Tanacetum-Family Plants.</title>
        <authorList>
            <person name="Yamashiro T."/>
            <person name="Shiraishi A."/>
            <person name="Nakayama K."/>
            <person name="Satake H."/>
        </authorList>
    </citation>
    <scope>NUCLEOTIDE SEQUENCE</scope>
</reference>
<accession>A0ABQ4Z762</accession>
<keyword evidence="2" id="KW-1185">Reference proteome</keyword>
<dbReference type="Proteomes" id="UP001151760">
    <property type="component" value="Unassembled WGS sequence"/>
</dbReference>
<evidence type="ECO:0000313" key="1">
    <source>
        <dbReference type="EMBL" id="GJS86009.1"/>
    </source>
</evidence>
<proteinExistence type="predicted"/>
<dbReference type="EMBL" id="BQNB010011092">
    <property type="protein sequence ID" value="GJS86009.1"/>
    <property type="molecule type" value="Genomic_DNA"/>
</dbReference>